<evidence type="ECO:0000259" key="1">
    <source>
        <dbReference type="PROSITE" id="PS50994"/>
    </source>
</evidence>
<dbReference type="Pfam" id="PF24764">
    <property type="entry name" value="rva_4"/>
    <property type="match status" value="1"/>
</dbReference>
<dbReference type="RefSeq" id="XP_051795805.1">
    <property type="nucleotide sequence ID" value="XM_051939845.1"/>
</dbReference>
<dbReference type="PANTHER" id="PTHR46791:SF4">
    <property type="match status" value="1"/>
</dbReference>
<reference evidence="2" key="1">
    <citation type="submission" date="2025-08" db="UniProtKB">
        <authorList>
            <consortium name="Ensembl"/>
        </authorList>
    </citation>
    <scope>IDENTIFICATION</scope>
</reference>
<evidence type="ECO:0000313" key="3">
    <source>
        <dbReference type="Proteomes" id="UP000257200"/>
    </source>
</evidence>
<organism evidence="2 3">
    <name type="scientific">Acanthochromis polyacanthus</name>
    <name type="common">spiny chromis</name>
    <dbReference type="NCBI Taxonomy" id="80966"/>
    <lineage>
        <taxon>Eukaryota</taxon>
        <taxon>Metazoa</taxon>
        <taxon>Chordata</taxon>
        <taxon>Craniata</taxon>
        <taxon>Vertebrata</taxon>
        <taxon>Euteleostomi</taxon>
        <taxon>Actinopterygii</taxon>
        <taxon>Neopterygii</taxon>
        <taxon>Teleostei</taxon>
        <taxon>Neoteleostei</taxon>
        <taxon>Acanthomorphata</taxon>
        <taxon>Ovalentaria</taxon>
        <taxon>Pomacentridae</taxon>
        <taxon>Acanthochromis</taxon>
    </lineage>
</organism>
<accession>A0A3Q1FSN4</accession>
<dbReference type="AlphaFoldDB" id="A0A3Q1FSN4"/>
<dbReference type="RefSeq" id="XP_051805259.1">
    <property type="nucleotide sequence ID" value="XM_051949299.1"/>
</dbReference>
<dbReference type="Ensembl" id="ENSAPOT00000029321.1">
    <property type="protein sequence ID" value="ENSAPOP00000019439.1"/>
    <property type="gene ID" value="ENSAPOG00000022881.1"/>
</dbReference>
<dbReference type="Proteomes" id="UP000257200">
    <property type="component" value="Unplaced"/>
</dbReference>
<dbReference type="InterPro" id="IPR012337">
    <property type="entry name" value="RNaseH-like_sf"/>
</dbReference>
<sequence length="457" mass="51906">MAEVDELRRGVQQELLAIARYVEENFPTDYILRLVEDAMESLGEISALMNADIDEAVWRNLEEVRMQLCVEARQSGPGRPRLEIPVDIMESYILLGLPAAKIAELFGVSTRTIRRRMASHGLKLSDLYTPLTDDELDGIVADIHRHNPRAGIRMIHGLLKSQGTHVQTYRVQNSLRRVDPEGTLARQISMHVLRRRQYSVPAPNSLWHIDGNHKLIRQRIVIHAGVDGFSRLIVYIDAATNNKSTTVLDSFMSAVSQYGLPSRVRSDKGGENVAVAHYMVSHRGTGRHSHITGRSVHNQRIERLWRDVYGNVLDLFHTVFHNLELEGFLNPDNELELFALQWIYVPQLQQHLQAFKEAWNHHSLRTERGQSPMQLWLSQPREGNNADPLQVDDGYGVDWTGPHNTYPEGVTVPDAQLPRQLTQAEVASLPDPEVPFSAALQAYMDTVNIIKDIFQQI</sequence>
<keyword evidence="3" id="KW-1185">Reference proteome</keyword>
<dbReference type="PANTHER" id="PTHR46791">
    <property type="entry name" value="EXPRESSED PROTEIN"/>
    <property type="match status" value="1"/>
</dbReference>
<dbReference type="GO" id="GO:0015074">
    <property type="term" value="P:DNA integration"/>
    <property type="evidence" value="ECO:0007669"/>
    <property type="project" value="InterPro"/>
</dbReference>
<dbReference type="STRING" id="80966.ENSAPOP00000019439"/>
<protein>
    <submittedName>
        <fullName evidence="2">Uncharacterized LOC110963050</fullName>
    </submittedName>
</protein>
<dbReference type="GeneTree" id="ENSGT00940000165266"/>
<proteinExistence type="predicted"/>
<dbReference type="InterPro" id="IPR036397">
    <property type="entry name" value="RNaseH_sf"/>
</dbReference>
<evidence type="ECO:0000313" key="2">
    <source>
        <dbReference type="Ensembl" id="ENSAPOP00000019439.1"/>
    </source>
</evidence>
<dbReference type="InParanoid" id="A0A3Q1FSN4"/>
<dbReference type="SUPFAM" id="SSF53098">
    <property type="entry name" value="Ribonuclease H-like"/>
    <property type="match status" value="1"/>
</dbReference>
<dbReference type="InterPro" id="IPR001584">
    <property type="entry name" value="Integrase_cat-core"/>
</dbReference>
<dbReference type="PROSITE" id="PS50994">
    <property type="entry name" value="INTEGRASE"/>
    <property type="match status" value="1"/>
</dbReference>
<dbReference type="GeneID" id="127534343"/>
<name>A0A3Q1FSN4_9TELE</name>
<dbReference type="Gene3D" id="3.30.420.10">
    <property type="entry name" value="Ribonuclease H-like superfamily/Ribonuclease H"/>
    <property type="match status" value="1"/>
</dbReference>
<dbReference type="GO" id="GO:0003676">
    <property type="term" value="F:nucleic acid binding"/>
    <property type="evidence" value="ECO:0007669"/>
    <property type="project" value="InterPro"/>
</dbReference>
<dbReference type="InterPro" id="IPR058913">
    <property type="entry name" value="Integrase_dom_put"/>
</dbReference>
<dbReference type="GeneID" id="110963050"/>
<reference evidence="2" key="2">
    <citation type="submission" date="2025-09" db="UniProtKB">
        <authorList>
            <consortium name="Ensembl"/>
        </authorList>
    </citation>
    <scope>IDENTIFICATION</scope>
</reference>
<dbReference type="OrthoDB" id="2686689at2759"/>
<feature type="domain" description="Integrase catalytic" evidence="1">
    <location>
        <begin position="199"/>
        <end position="380"/>
    </location>
</feature>